<sequence length="568" mass="63433">MGRLDNQVKIRGFRIELGEIEAALNQHPDVREAVVVVRKGAPGGKRLSAYIVCAETENREDSLEKYTDTEETDGARRLKTKSQSDENRSSSGEFQPAFANYKQESNQRKQVSGNNKFACNGLRPSSGNSMYSSEEDWQSFMRFRETLGRSLRSALREKLPDYMIPSDFIPIHALPFTHNGKVDRRTLAERPIKALQRPEKDLTIPRTAKEESLAMIWGEVLGIERVGIHDDFFELGGHSLLAVSLMARIEQQFGKQLPLSVLFQGATVAELAARIDTIIDAIGDGSDPWRPLVLIRKGDSRLPFFCLPGAGGNILYLHELARHLGENQPFYGLQAVGLDGEREPDTRIEEMAARYIREIQTVQAHGPYLLGGHSFGSWVALEMAKQLQEQGEGVVRLAVFDTTVPFGQPVGMDWSEADWIIDIAHIAGRLLGIELNISDDELRQLDTEGQLGHLHGLLGQNGWDLSMSQLQALVRIFKANCQMDYVPKDIPPIPISLFKARESASVTRSGAQMAAFSQQIKQDPTWGWGQYAAGPVDVHEVPGDHYTMMSLPNVEVLAERLRYYIANL</sequence>
<feature type="region of interest" description="Disordered" evidence="4">
    <location>
        <begin position="61"/>
        <end position="94"/>
    </location>
</feature>
<organism evidence="7">
    <name type="scientific">Candidatus Kentrum sp. MB</name>
    <dbReference type="NCBI Taxonomy" id="2138164"/>
    <lineage>
        <taxon>Bacteria</taxon>
        <taxon>Pseudomonadati</taxon>
        <taxon>Pseudomonadota</taxon>
        <taxon>Gammaproteobacteria</taxon>
        <taxon>Candidatus Kentrum</taxon>
    </lineage>
</organism>
<dbReference type="FunFam" id="1.10.1200.10:FF:000005">
    <property type="entry name" value="Nonribosomal peptide synthetase 1"/>
    <property type="match status" value="1"/>
</dbReference>
<evidence type="ECO:0000256" key="1">
    <source>
        <dbReference type="ARBA" id="ARBA00001957"/>
    </source>
</evidence>
<dbReference type="SUPFAM" id="SSF56801">
    <property type="entry name" value="Acetyl-CoA synthetase-like"/>
    <property type="match status" value="1"/>
</dbReference>
<keyword evidence="3" id="KW-0597">Phosphoprotein</keyword>
<evidence type="ECO:0000313" key="8">
    <source>
        <dbReference type="EMBL" id="VFK76360.1"/>
    </source>
</evidence>
<name>A0A450XY30_9GAMM</name>
<feature type="compositionally biased region" description="Basic and acidic residues" evidence="4">
    <location>
        <begin position="61"/>
        <end position="88"/>
    </location>
</feature>
<dbReference type="Gene3D" id="3.40.50.1820">
    <property type="entry name" value="alpha/beta hydrolase"/>
    <property type="match status" value="1"/>
</dbReference>
<dbReference type="AlphaFoldDB" id="A0A450XY30"/>
<dbReference type="InterPro" id="IPR045851">
    <property type="entry name" value="AMP-bd_C_sf"/>
</dbReference>
<dbReference type="GO" id="GO:0043041">
    <property type="term" value="P:amino acid activation for nonribosomal peptide biosynthetic process"/>
    <property type="evidence" value="ECO:0007669"/>
    <property type="project" value="TreeGrafter"/>
</dbReference>
<evidence type="ECO:0000256" key="2">
    <source>
        <dbReference type="ARBA" id="ARBA00022450"/>
    </source>
</evidence>
<evidence type="ECO:0000256" key="4">
    <source>
        <dbReference type="SAM" id="MobiDB-lite"/>
    </source>
</evidence>
<accession>A0A450XY30</accession>
<dbReference type="Pfam" id="PF00975">
    <property type="entry name" value="Thioesterase"/>
    <property type="match status" value="1"/>
</dbReference>
<dbReference type="GO" id="GO:0044550">
    <property type="term" value="P:secondary metabolite biosynthetic process"/>
    <property type="evidence" value="ECO:0007669"/>
    <property type="project" value="TreeGrafter"/>
</dbReference>
<dbReference type="PANTHER" id="PTHR45527:SF14">
    <property type="entry name" value="PLIPASTATIN SYNTHASE SUBUNIT B"/>
    <property type="match status" value="1"/>
</dbReference>
<dbReference type="InterPro" id="IPR036736">
    <property type="entry name" value="ACP-like_sf"/>
</dbReference>
<dbReference type="InterPro" id="IPR025110">
    <property type="entry name" value="AMP-bd_C"/>
</dbReference>
<dbReference type="GO" id="GO:0005829">
    <property type="term" value="C:cytosol"/>
    <property type="evidence" value="ECO:0007669"/>
    <property type="project" value="TreeGrafter"/>
</dbReference>
<keyword evidence="2" id="KW-0596">Phosphopantetheine</keyword>
<dbReference type="EMBL" id="CAADFQ010000065">
    <property type="protein sequence ID" value="VFK34224.1"/>
    <property type="molecule type" value="Genomic_DNA"/>
</dbReference>
<dbReference type="PANTHER" id="PTHR45527">
    <property type="entry name" value="NONRIBOSOMAL PEPTIDE SYNTHETASE"/>
    <property type="match status" value="1"/>
</dbReference>
<evidence type="ECO:0000256" key="3">
    <source>
        <dbReference type="ARBA" id="ARBA00022553"/>
    </source>
</evidence>
<dbReference type="Gene3D" id="1.10.1200.10">
    <property type="entry name" value="ACP-like"/>
    <property type="match status" value="1"/>
</dbReference>
<reference evidence="7" key="1">
    <citation type="submission" date="2019-02" db="EMBL/GenBank/DDBJ databases">
        <authorList>
            <person name="Gruber-Vodicka R. H."/>
            <person name="Seah K. B. B."/>
        </authorList>
    </citation>
    <scope>NUCLEOTIDE SEQUENCE</scope>
    <source>
        <strain evidence="6">BECK_BZ197</strain>
        <strain evidence="8">BECK_BZ198</strain>
        <strain evidence="7">BECK_BZ199</strain>
    </source>
</reference>
<dbReference type="SMART" id="SM00823">
    <property type="entry name" value="PKS_PP"/>
    <property type="match status" value="1"/>
</dbReference>
<dbReference type="InterPro" id="IPR020806">
    <property type="entry name" value="PKS_PP-bd"/>
</dbReference>
<gene>
    <name evidence="6" type="ORF">BECKMB1821G_GA0114241_10474</name>
    <name evidence="8" type="ORF">BECKMB1821H_GA0114242_105312</name>
    <name evidence="7" type="ORF">BECKMB1821I_GA0114274_10653</name>
</gene>
<dbReference type="Gene3D" id="3.30.300.30">
    <property type="match status" value="1"/>
</dbReference>
<dbReference type="GO" id="GO:0031177">
    <property type="term" value="F:phosphopantetheine binding"/>
    <property type="evidence" value="ECO:0007669"/>
    <property type="project" value="InterPro"/>
</dbReference>
<dbReference type="SUPFAM" id="SSF47336">
    <property type="entry name" value="ACP-like"/>
    <property type="match status" value="1"/>
</dbReference>
<dbReference type="InterPro" id="IPR020802">
    <property type="entry name" value="TesA-like"/>
</dbReference>
<proteinExistence type="predicted"/>
<evidence type="ECO:0000259" key="5">
    <source>
        <dbReference type="PROSITE" id="PS50075"/>
    </source>
</evidence>
<dbReference type="SUPFAM" id="SSF53474">
    <property type="entry name" value="alpha/beta-Hydrolases"/>
    <property type="match status" value="1"/>
</dbReference>
<dbReference type="InterPro" id="IPR001031">
    <property type="entry name" value="Thioesterase"/>
</dbReference>
<dbReference type="EMBL" id="CAADFO010000047">
    <property type="protein sequence ID" value="VFK29254.1"/>
    <property type="molecule type" value="Genomic_DNA"/>
</dbReference>
<dbReference type="Pfam" id="PF13193">
    <property type="entry name" value="AMP-binding_C"/>
    <property type="match status" value="1"/>
</dbReference>
<comment type="cofactor">
    <cofactor evidence="1">
        <name>pantetheine 4'-phosphate</name>
        <dbReference type="ChEBI" id="CHEBI:47942"/>
    </cofactor>
</comment>
<protein>
    <submittedName>
        <fullName evidence="7">Thioesterase domain-containing protein</fullName>
    </submittedName>
</protein>
<dbReference type="PROSITE" id="PS50075">
    <property type="entry name" value="CARRIER"/>
    <property type="match status" value="1"/>
</dbReference>
<dbReference type="InterPro" id="IPR009081">
    <property type="entry name" value="PP-bd_ACP"/>
</dbReference>
<dbReference type="Pfam" id="PF00550">
    <property type="entry name" value="PP-binding"/>
    <property type="match status" value="1"/>
</dbReference>
<feature type="domain" description="Carrier" evidence="5">
    <location>
        <begin position="204"/>
        <end position="279"/>
    </location>
</feature>
<evidence type="ECO:0000313" key="6">
    <source>
        <dbReference type="EMBL" id="VFK29254.1"/>
    </source>
</evidence>
<evidence type="ECO:0000313" key="7">
    <source>
        <dbReference type="EMBL" id="VFK34224.1"/>
    </source>
</evidence>
<dbReference type="EMBL" id="CAADGH010000053">
    <property type="protein sequence ID" value="VFK76360.1"/>
    <property type="molecule type" value="Genomic_DNA"/>
</dbReference>
<dbReference type="InterPro" id="IPR029058">
    <property type="entry name" value="AB_hydrolase_fold"/>
</dbReference>
<dbReference type="SMART" id="SM00824">
    <property type="entry name" value="PKS_TE"/>
    <property type="match status" value="1"/>
</dbReference>